<dbReference type="InterPro" id="IPR040673">
    <property type="entry name" value="CCDC81_HU_dom_2"/>
</dbReference>
<protein>
    <recommendedName>
        <fullName evidence="2">CCDC81 HU domain-containing protein</fullName>
    </recommendedName>
</protein>
<dbReference type="Proteomes" id="UP001295684">
    <property type="component" value="Unassembled WGS sequence"/>
</dbReference>
<dbReference type="AlphaFoldDB" id="A0AAD1YCR6"/>
<accession>A0AAD1YCR6</accession>
<name>A0AAD1YCR6_EUPCR</name>
<comment type="caution">
    <text evidence="3">The sequence shown here is derived from an EMBL/GenBank/DDBJ whole genome shotgun (WGS) entry which is preliminary data.</text>
</comment>
<evidence type="ECO:0000313" key="3">
    <source>
        <dbReference type="EMBL" id="CAI2387332.1"/>
    </source>
</evidence>
<evidence type="ECO:0000256" key="1">
    <source>
        <dbReference type="SAM" id="MobiDB-lite"/>
    </source>
</evidence>
<feature type="compositionally biased region" description="Polar residues" evidence="1">
    <location>
        <begin position="451"/>
        <end position="477"/>
    </location>
</feature>
<evidence type="ECO:0000259" key="2">
    <source>
        <dbReference type="Pfam" id="PF18289"/>
    </source>
</evidence>
<organism evidence="3 4">
    <name type="scientific">Euplotes crassus</name>
    <dbReference type="NCBI Taxonomy" id="5936"/>
    <lineage>
        <taxon>Eukaryota</taxon>
        <taxon>Sar</taxon>
        <taxon>Alveolata</taxon>
        <taxon>Ciliophora</taxon>
        <taxon>Intramacronucleata</taxon>
        <taxon>Spirotrichea</taxon>
        <taxon>Hypotrichia</taxon>
        <taxon>Euplotida</taxon>
        <taxon>Euplotidae</taxon>
        <taxon>Moneuplotes</taxon>
    </lineage>
</organism>
<evidence type="ECO:0000313" key="4">
    <source>
        <dbReference type="Proteomes" id="UP001295684"/>
    </source>
</evidence>
<feature type="domain" description="CCDC81 HU" evidence="2">
    <location>
        <begin position="129"/>
        <end position="201"/>
    </location>
</feature>
<dbReference type="EMBL" id="CAMPGE010029847">
    <property type="protein sequence ID" value="CAI2387332.1"/>
    <property type="molecule type" value="Genomic_DNA"/>
</dbReference>
<sequence>MKVSENYIFRQCAAQDRQVLILEGKEQQSESAERIQESKKFILKTYLKIWSGFTKFIRAQTTQKKSVDTLILGKFKMDSKIDTKNVDSEVAAEFCTFYYQPFVKFMDDAEITLHENDYNLNPYSQEFTEVVKMNFSSIAQVCKCKVETVTHVLNEFLKRLVSICKKSKINNQIIVLNMKIGFLKIHDQKIRFLNHSEIRKRGKNETFSNPRESLKAMSDVVSSFIESLASQRGISLKSSKVSSCTSTPSGKFGRKDDSSFNKSQMNRYISPIIAGRQSELTDRELKSIENIARVAEKFRDIKSQTNRPLYVDGTPIEGTRFSKRMFFKNRQTEKDVFKENLDLISKKDKDQKLQTIIAREEYNVARKDHEDHNNEERMKVLKNMPTQQDNTKYNLRKAKMRYIKDKETHKAKQLERYSFFPFTEGEGVEERRAMDKIKLTKELREDKKFNQPKTASVSQRIRSRGSANSFNRTNGLSPLSKVNMEDVISNNGNLGNTNLSFNQNGQREPPDSFLTSYPKFLEPHKFHPYRRLNDSHIEKVMNDAVQRVEDQVQNIKDLRAKRSQDFNDQMRVIMKRVEKEHFQKQKEEQTLQEYHQAQIRTKEVIKNSEDKKAQENAYYGPKSKGYINYNNEFKDAKNKREAEILLRNEQKRQIEEQRRALSMFKYKERLQDVENLWVAGKMMMKENKEAAQKNKQSKQMYKDLWKEQMKINNIKALHLDL</sequence>
<keyword evidence="4" id="KW-1185">Reference proteome</keyword>
<reference evidence="3" key="1">
    <citation type="submission" date="2023-07" db="EMBL/GenBank/DDBJ databases">
        <authorList>
            <consortium name="AG Swart"/>
            <person name="Singh M."/>
            <person name="Singh A."/>
            <person name="Seah K."/>
            <person name="Emmerich C."/>
        </authorList>
    </citation>
    <scope>NUCLEOTIDE SEQUENCE</scope>
    <source>
        <strain evidence="3">DP1</strain>
    </source>
</reference>
<dbReference type="Pfam" id="PF18289">
    <property type="entry name" value="HU-CCDC81_euk_2"/>
    <property type="match status" value="1"/>
</dbReference>
<feature type="region of interest" description="Disordered" evidence="1">
    <location>
        <begin position="448"/>
        <end position="478"/>
    </location>
</feature>
<proteinExistence type="predicted"/>
<gene>
    <name evidence="3" type="ORF">ECRASSUSDP1_LOCUS28962</name>
</gene>